<protein>
    <submittedName>
        <fullName evidence="2">Uncharacterized protein</fullName>
    </submittedName>
</protein>
<evidence type="ECO:0000256" key="1">
    <source>
        <dbReference type="SAM" id="MobiDB-lite"/>
    </source>
</evidence>
<reference evidence="2 3" key="1">
    <citation type="submission" date="2017-04" db="EMBL/GenBank/DDBJ databases">
        <title>Monoglobus pectinilyticus 14 draft genome.</title>
        <authorList>
            <person name="Kim C."/>
            <person name="Rosendale D.I."/>
            <person name="Kelly W.J."/>
            <person name="Tannock G.W."/>
            <person name="Patchett M.L."/>
            <person name="Jordens J.Z."/>
        </authorList>
    </citation>
    <scope>NUCLEOTIDE SEQUENCE [LARGE SCALE GENOMIC DNA]</scope>
    <source>
        <strain evidence="2 3">14</strain>
    </source>
</reference>
<accession>A0A2K9P311</accession>
<gene>
    <name evidence="2" type="ORF">B9O19_01460</name>
</gene>
<dbReference type="EMBL" id="CP020991">
    <property type="protein sequence ID" value="AUO19620.1"/>
    <property type="molecule type" value="Genomic_DNA"/>
</dbReference>
<feature type="region of interest" description="Disordered" evidence="1">
    <location>
        <begin position="1"/>
        <end position="48"/>
    </location>
</feature>
<sequence length="48" mass="5499">MNKRKPDPTHQSENGEKTATDNQWVSTNMDHYPDNRERRDGPGGEDAD</sequence>
<evidence type="ECO:0000313" key="2">
    <source>
        <dbReference type="EMBL" id="AUO19620.1"/>
    </source>
</evidence>
<keyword evidence="3" id="KW-1185">Reference proteome</keyword>
<name>A0A2K9P311_9FIRM</name>
<feature type="compositionally biased region" description="Polar residues" evidence="1">
    <location>
        <begin position="20"/>
        <end position="29"/>
    </location>
</feature>
<dbReference type="RefSeq" id="WP_169925269.1">
    <property type="nucleotide sequence ID" value="NZ_CP020991.1"/>
</dbReference>
<evidence type="ECO:0000313" key="3">
    <source>
        <dbReference type="Proteomes" id="UP000235589"/>
    </source>
</evidence>
<proteinExistence type="predicted"/>
<dbReference type="GeneID" id="98063716"/>
<organism evidence="2 3">
    <name type="scientific">Monoglobus pectinilyticus</name>
    <dbReference type="NCBI Taxonomy" id="1981510"/>
    <lineage>
        <taxon>Bacteria</taxon>
        <taxon>Bacillati</taxon>
        <taxon>Bacillota</taxon>
        <taxon>Clostridia</taxon>
        <taxon>Monoglobales</taxon>
        <taxon>Monoglobaceae</taxon>
        <taxon>Monoglobus</taxon>
    </lineage>
</organism>
<feature type="compositionally biased region" description="Basic and acidic residues" evidence="1">
    <location>
        <begin position="1"/>
        <end position="19"/>
    </location>
</feature>
<dbReference type="KEGG" id="mpec:B9O19_01460"/>
<dbReference type="AlphaFoldDB" id="A0A2K9P311"/>
<dbReference type="Proteomes" id="UP000235589">
    <property type="component" value="Chromosome"/>
</dbReference>
<feature type="compositionally biased region" description="Basic and acidic residues" evidence="1">
    <location>
        <begin position="31"/>
        <end position="42"/>
    </location>
</feature>